<gene>
    <name evidence="1" type="ORF">LCGC14_2373980</name>
</gene>
<accession>A0A0F9CQ50</accession>
<sequence length="77" mass="8397">MVVQHKENFATYDNITKFGSNQSLITTNSNPLLIELGPTTGTYDAGIKTSSLPSVFSGANALTYYCRFWIGDDDGNN</sequence>
<feature type="non-terminal residue" evidence="1">
    <location>
        <position position="77"/>
    </location>
</feature>
<protein>
    <submittedName>
        <fullName evidence="1">Uncharacterized protein</fullName>
    </submittedName>
</protein>
<dbReference type="EMBL" id="LAZR01035054">
    <property type="protein sequence ID" value="KKL28552.1"/>
    <property type="molecule type" value="Genomic_DNA"/>
</dbReference>
<dbReference type="AlphaFoldDB" id="A0A0F9CQ50"/>
<reference evidence="1" key="1">
    <citation type="journal article" date="2015" name="Nature">
        <title>Complex archaea that bridge the gap between prokaryotes and eukaryotes.</title>
        <authorList>
            <person name="Spang A."/>
            <person name="Saw J.H."/>
            <person name="Jorgensen S.L."/>
            <person name="Zaremba-Niedzwiedzka K."/>
            <person name="Martijn J."/>
            <person name="Lind A.E."/>
            <person name="van Eijk R."/>
            <person name="Schleper C."/>
            <person name="Guy L."/>
            <person name="Ettema T.J."/>
        </authorList>
    </citation>
    <scope>NUCLEOTIDE SEQUENCE</scope>
</reference>
<comment type="caution">
    <text evidence="1">The sequence shown here is derived from an EMBL/GenBank/DDBJ whole genome shotgun (WGS) entry which is preliminary data.</text>
</comment>
<evidence type="ECO:0000313" key="1">
    <source>
        <dbReference type="EMBL" id="KKL28552.1"/>
    </source>
</evidence>
<name>A0A0F9CQ50_9ZZZZ</name>
<organism evidence="1">
    <name type="scientific">marine sediment metagenome</name>
    <dbReference type="NCBI Taxonomy" id="412755"/>
    <lineage>
        <taxon>unclassified sequences</taxon>
        <taxon>metagenomes</taxon>
        <taxon>ecological metagenomes</taxon>
    </lineage>
</organism>
<proteinExistence type="predicted"/>